<dbReference type="Proteomes" id="UP001569904">
    <property type="component" value="Unassembled WGS sequence"/>
</dbReference>
<sequence length="64" mass="6387">MSTSEMLRTAGLWPLLAVLVLAGAVLLLRVVALPLAGAALLLDGLADLAARPLVGAVPGSGVDR</sequence>
<accession>A0ABV4RDD7</accession>
<comment type="caution">
    <text evidence="1">The sequence shown here is derived from an EMBL/GenBank/DDBJ whole genome shotgun (WGS) entry which is preliminary data.</text>
</comment>
<proteinExistence type="predicted"/>
<name>A0ABV4RDD7_9ACTN</name>
<dbReference type="RefSeq" id="WP_371946484.1">
    <property type="nucleotide sequence ID" value="NZ_JAXCEH010000081.1"/>
</dbReference>
<evidence type="ECO:0008006" key="3">
    <source>
        <dbReference type="Google" id="ProtNLM"/>
    </source>
</evidence>
<dbReference type="EMBL" id="JAXCEH010000081">
    <property type="protein sequence ID" value="MFA1559467.1"/>
    <property type="molecule type" value="Genomic_DNA"/>
</dbReference>
<organism evidence="1 2">
    <name type="scientific">Actinomadura chokoriensis</name>
    <dbReference type="NCBI Taxonomy" id="454156"/>
    <lineage>
        <taxon>Bacteria</taxon>
        <taxon>Bacillati</taxon>
        <taxon>Actinomycetota</taxon>
        <taxon>Actinomycetes</taxon>
        <taxon>Streptosporangiales</taxon>
        <taxon>Thermomonosporaceae</taxon>
        <taxon>Actinomadura</taxon>
    </lineage>
</organism>
<reference evidence="1 2" key="1">
    <citation type="submission" date="2023-11" db="EMBL/GenBank/DDBJ databases">
        <title>Actinomadura monticuli sp. nov., isolated from volcanic ash.</title>
        <authorList>
            <person name="Lee S.D."/>
            <person name="Yang H."/>
            <person name="Kim I.S."/>
        </authorList>
    </citation>
    <scope>NUCLEOTIDE SEQUENCE [LARGE SCALE GENOMIC DNA]</scope>
    <source>
        <strain evidence="1 2">DSM 45346</strain>
    </source>
</reference>
<protein>
    <recommendedName>
        <fullName evidence="3">AI-2E family transporter</fullName>
    </recommendedName>
</protein>
<keyword evidence="2" id="KW-1185">Reference proteome</keyword>
<evidence type="ECO:0000313" key="1">
    <source>
        <dbReference type="EMBL" id="MFA1559467.1"/>
    </source>
</evidence>
<evidence type="ECO:0000313" key="2">
    <source>
        <dbReference type="Proteomes" id="UP001569904"/>
    </source>
</evidence>
<gene>
    <name evidence="1" type="ORF">SM436_37770</name>
</gene>